<evidence type="ECO:0000313" key="2">
    <source>
        <dbReference type="Proteomes" id="UP000516093"/>
    </source>
</evidence>
<dbReference type="AlphaFoldDB" id="A0A7H0H196"/>
<sequence length="112" mass="12876">MKEFTEEEALQALAFLTKLVVGLDRLGSRYADKDEDLAWALLYSFEPNVFKEAAQVRQMLCSKYSQELQEGEDQDEVEKVLADVAYWKLPTAKQLARFRANRLKKQRPGSSS</sequence>
<dbReference type="EMBL" id="CP060785">
    <property type="protein sequence ID" value="QNP54312.1"/>
    <property type="molecule type" value="Genomic_DNA"/>
</dbReference>
<dbReference type="Proteomes" id="UP000516093">
    <property type="component" value="Plasmid p_unnamed1"/>
</dbReference>
<proteinExistence type="predicted"/>
<keyword evidence="2" id="KW-1185">Reference proteome</keyword>
<evidence type="ECO:0000313" key="1">
    <source>
        <dbReference type="EMBL" id="QNP54312.1"/>
    </source>
</evidence>
<reference evidence="1 2" key="1">
    <citation type="submission" date="2020-08" db="EMBL/GenBank/DDBJ databases">
        <title>Genome sequence of Hymenobacter qilianensis JCM 19763T.</title>
        <authorList>
            <person name="Hyun D.-W."/>
            <person name="Bae J.-W."/>
        </authorList>
    </citation>
    <scope>NUCLEOTIDE SEQUENCE [LARGE SCALE GENOMIC DNA]</scope>
    <source>
        <strain evidence="1 2">JCM 19763</strain>
        <plasmid evidence="1 2">p_unnamed1</plasmid>
    </source>
</reference>
<gene>
    <name evidence="1" type="ORF">H9L05_21000</name>
</gene>
<dbReference type="KEGG" id="hqi:H9L05_21000"/>
<name>A0A7H0H196_9BACT</name>
<protein>
    <submittedName>
        <fullName evidence="1">Uncharacterized protein</fullName>
    </submittedName>
</protein>
<geneLocation type="plasmid" evidence="1 2">
    <name>p_unnamed1</name>
</geneLocation>
<dbReference type="RefSeq" id="WP_187734471.1">
    <property type="nucleotide sequence ID" value="NZ_BMFN01000005.1"/>
</dbReference>
<keyword evidence="1" id="KW-0614">Plasmid</keyword>
<accession>A0A7H0H196</accession>
<organism evidence="1 2">
    <name type="scientific">Hymenobacter qilianensis</name>
    <dbReference type="NCBI Taxonomy" id="1385715"/>
    <lineage>
        <taxon>Bacteria</taxon>
        <taxon>Pseudomonadati</taxon>
        <taxon>Bacteroidota</taxon>
        <taxon>Cytophagia</taxon>
        <taxon>Cytophagales</taxon>
        <taxon>Hymenobacteraceae</taxon>
        <taxon>Hymenobacter</taxon>
    </lineage>
</organism>